<evidence type="ECO:0000256" key="5">
    <source>
        <dbReference type="ARBA" id="ARBA00038359"/>
    </source>
</evidence>
<evidence type="ECO:0000256" key="1">
    <source>
        <dbReference type="ARBA" id="ARBA00004141"/>
    </source>
</evidence>
<dbReference type="GO" id="GO:0016020">
    <property type="term" value="C:membrane"/>
    <property type="evidence" value="ECO:0007669"/>
    <property type="project" value="UniProtKB-SubCell"/>
</dbReference>
<keyword evidence="4 6" id="KW-0472">Membrane</keyword>
<keyword evidence="3 6" id="KW-1133">Transmembrane helix</keyword>
<evidence type="ECO:0000256" key="2">
    <source>
        <dbReference type="ARBA" id="ARBA00022692"/>
    </source>
</evidence>
<dbReference type="PANTHER" id="PTHR33048">
    <property type="entry name" value="PTH11-LIKE INTEGRAL MEMBRANE PROTEIN (AFU_ORTHOLOGUE AFUA_5G11245)"/>
    <property type="match status" value="1"/>
</dbReference>
<keyword evidence="2 6" id="KW-0812">Transmembrane</keyword>
<dbReference type="InterPro" id="IPR049326">
    <property type="entry name" value="Rhodopsin_dom_fungi"/>
</dbReference>
<evidence type="ECO:0000259" key="7">
    <source>
        <dbReference type="Pfam" id="PF20684"/>
    </source>
</evidence>
<dbReference type="EMBL" id="MU865426">
    <property type="protein sequence ID" value="KAK4223447.1"/>
    <property type="molecule type" value="Genomic_DNA"/>
</dbReference>
<feature type="transmembrane region" description="Helical" evidence="6">
    <location>
        <begin position="197"/>
        <end position="218"/>
    </location>
</feature>
<comment type="caution">
    <text evidence="8">The sequence shown here is derived from an EMBL/GenBank/DDBJ whole genome shotgun (WGS) entry which is preliminary data.</text>
</comment>
<reference evidence="8" key="1">
    <citation type="journal article" date="2023" name="Mol. Phylogenet. Evol.">
        <title>Genome-scale phylogeny and comparative genomics of the fungal order Sordariales.</title>
        <authorList>
            <person name="Hensen N."/>
            <person name="Bonometti L."/>
            <person name="Westerberg I."/>
            <person name="Brannstrom I.O."/>
            <person name="Guillou S."/>
            <person name="Cros-Aarteil S."/>
            <person name="Calhoun S."/>
            <person name="Haridas S."/>
            <person name="Kuo A."/>
            <person name="Mondo S."/>
            <person name="Pangilinan J."/>
            <person name="Riley R."/>
            <person name="LaButti K."/>
            <person name="Andreopoulos B."/>
            <person name="Lipzen A."/>
            <person name="Chen C."/>
            <person name="Yan M."/>
            <person name="Daum C."/>
            <person name="Ng V."/>
            <person name="Clum A."/>
            <person name="Steindorff A."/>
            <person name="Ohm R.A."/>
            <person name="Martin F."/>
            <person name="Silar P."/>
            <person name="Natvig D.O."/>
            <person name="Lalanne C."/>
            <person name="Gautier V."/>
            <person name="Ament-Velasquez S.L."/>
            <person name="Kruys A."/>
            <person name="Hutchinson M.I."/>
            <person name="Powell A.J."/>
            <person name="Barry K."/>
            <person name="Miller A.N."/>
            <person name="Grigoriev I.V."/>
            <person name="Debuchy R."/>
            <person name="Gladieux P."/>
            <person name="Hiltunen Thoren M."/>
            <person name="Johannesson H."/>
        </authorList>
    </citation>
    <scope>NUCLEOTIDE SEQUENCE</scope>
    <source>
        <strain evidence="8">CBS 990.96</strain>
    </source>
</reference>
<sequence>MNDTTNTLPTELIPPALPPPDPNLPHDSLKTNIIVSAAVCWFIALFFVILRFYTRGVIIRVLGGSDWAILVALIFSGATCGAVIEQATVGSGQHIYDLNPSDQKSAIAWGRSAWYGILFYTLTLLTSKISILLLYIHLFTLRWARLAGQSLLGIVVLSHLYMILVTFTACIPLVSYWDFRVTKKYCHPQAVWWSNTALHMITDFFIFMLPMPVVWGIQVARRQKLVLMGVFGFGFLVCFISILRLIQLLRAQTNQDFTYGAAELSYLTAVEVNGAIVVACVMTLKPFVVRFFPGLLSGSSLRGIRSTEDSGIRRRRRNRTRSISPDVYGMASDTLPRKVGGGTGPVSSVLDKQYGIHRDEYRVGGGYVQIDDDKMPGVNVEMKNGLSAATAAQQARRDYMSRRGGGGPVPEGVVRVETSVTIIKEEKR</sequence>
<reference evidence="8" key="2">
    <citation type="submission" date="2023-05" db="EMBL/GenBank/DDBJ databases">
        <authorList>
            <consortium name="Lawrence Berkeley National Laboratory"/>
            <person name="Steindorff A."/>
            <person name="Hensen N."/>
            <person name="Bonometti L."/>
            <person name="Westerberg I."/>
            <person name="Brannstrom I.O."/>
            <person name="Guillou S."/>
            <person name="Cros-Aarteil S."/>
            <person name="Calhoun S."/>
            <person name="Haridas S."/>
            <person name="Kuo A."/>
            <person name="Mondo S."/>
            <person name="Pangilinan J."/>
            <person name="Riley R."/>
            <person name="Labutti K."/>
            <person name="Andreopoulos B."/>
            <person name="Lipzen A."/>
            <person name="Chen C."/>
            <person name="Yanf M."/>
            <person name="Daum C."/>
            <person name="Ng V."/>
            <person name="Clum A."/>
            <person name="Ohm R."/>
            <person name="Martin F."/>
            <person name="Silar P."/>
            <person name="Natvig D."/>
            <person name="Lalanne C."/>
            <person name="Gautier V."/>
            <person name="Ament-Velasquez S.L."/>
            <person name="Kruys A."/>
            <person name="Hutchinson M.I."/>
            <person name="Powell A.J."/>
            <person name="Barry K."/>
            <person name="Miller A.N."/>
            <person name="Grigoriev I.V."/>
            <person name="Debuchy R."/>
            <person name="Gladieux P."/>
            <person name="Thoren M.H."/>
            <person name="Johannesson H."/>
        </authorList>
    </citation>
    <scope>NUCLEOTIDE SEQUENCE</scope>
    <source>
        <strain evidence="8">CBS 990.96</strain>
    </source>
</reference>
<dbReference type="Proteomes" id="UP001301958">
    <property type="component" value="Unassembled WGS sequence"/>
</dbReference>
<evidence type="ECO:0000256" key="4">
    <source>
        <dbReference type="ARBA" id="ARBA00023136"/>
    </source>
</evidence>
<accession>A0AAN7BHR7</accession>
<proteinExistence type="inferred from homology"/>
<feature type="transmembrane region" description="Helical" evidence="6">
    <location>
        <begin position="225"/>
        <end position="246"/>
    </location>
</feature>
<feature type="transmembrane region" description="Helical" evidence="6">
    <location>
        <begin position="117"/>
        <end position="139"/>
    </location>
</feature>
<name>A0AAN7BHR7_9PEZI</name>
<evidence type="ECO:0000256" key="3">
    <source>
        <dbReference type="ARBA" id="ARBA00022989"/>
    </source>
</evidence>
<feature type="transmembrane region" description="Helical" evidence="6">
    <location>
        <begin position="151"/>
        <end position="177"/>
    </location>
</feature>
<dbReference type="PANTHER" id="PTHR33048:SF47">
    <property type="entry name" value="INTEGRAL MEMBRANE PROTEIN-RELATED"/>
    <property type="match status" value="1"/>
</dbReference>
<dbReference type="Pfam" id="PF20684">
    <property type="entry name" value="Fung_rhodopsin"/>
    <property type="match status" value="1"/>
</dbReference>
<evidence type="ECO:0000256" key="6">
    <source>
        <dbReference type="SAM" id="Phobius"/>
    </source>
</evidence>
<evidence type="ECO:0000313" key="8">
    <source>
        <dbReference type="EMBL" id="KAK4223447.1"/>
    </source>
</evidence>
<feature type="domain" description="Rhodopsin" evidence="7">
    <location>
        <begin position="50"/>
        <end position="289"/>
    </location>
</feature>
<evidence type="ECO:0000313" key="9">
    <source>
        <dbReference type="Proteomes" id="UP001301958"/>
    </source>
</evidence>
<organism evidence="8 9">
    <name type="scientific">Podospora fimiseda</name>
    <dbReference type="NCBI Taxonomy" id="252190"/>
    <lineage>
        <taxon>Eukaryota</taxon>
        <taxon>Fungi</taxon>
        <taxon>Dikarya</taxon>
        <taxon>Ascomycota</taxon>
        <taxon>Pezizomycotina</taxon>
        <taxon>Sordariomycetes</taxon>
        <taxon>Sordariomycetidae</taxon>
        <taxon>Sordariales</taxon>
        <taxon>Podosporaceae</taxon>
        <taxon>Podospora</taxon>
    </lineage>
</organism>
<dbReference type="InterPro" id="IPR052337">
    <property type="entry name" value="SAT4-like"/>
</dbReference>
<keyword evidence="9" id="KW-1185">Reference proteome</keyword>
<comment type="subcellular location">
    <subcellularLocation>
        <location evidence="1">Membrane</location>
        <topology evidence="1">Multi-pass membrane protein</topology>
    </subcellularLocation>
</comment>
<dbReference type="AlphaFoldDB" id="A0AAN7BHR7"/>
<protein>
    <recommendedName>
        <fullName evidence="7">Rhodopsin domain-containing protein</fullName>
    </recommendedName>
</protein>
<feature type="transmembrane region" description="Helical" evidence="6">
    <location>
        <begin position="65"/>
        <end position="84"/>
    </location>
</feature>
<comment type="similarity">
    <text evidence="5">Belongs to the SAT4 family.</text>
</comment>
<gene>
    <name evidence="8" type="ORF">QBC38DRAFT_487658</name>
</gene>
<feature type="transmembrane region" description="Helical" evidence="6">
    <location>
        <begin position="33"/>
        <end position="53"/>
    </location>
</feature>